<dbReference type="Proteomes" id="UP000474957">
    <property type="component" value="Unassembled WGS sequence"/>
</dbReference>
<organism evidence="1 2">
    <name type="scientific">Halovulum marinum</name>
    <dbReference type="NCBI Taxonomy" id="2662447"/>
    <lineage>
        <taxon>Bacteria</taxon>
        <taxon>Pseudomonadati</taxon>
        <taxon>Pseudomonadota</taxon>
        <taxon>Alphaproteobacteria</taxon>
        <taxon>Rhodobacterales</taxon>
        <taxon>Paracoccaceae</taxon>
        <taxon>Halovulum</taxon>
    </lineage>
</organism>
<sequence>MYFSDLTNREIIELIEEEDDRAFSKGLGPMHRCAEIKYALSKRFGFTNHIGYAPEGSASKIIDDYYHSMYRIKDTSIDAIHSGIFMHKDVFGKIYLPVFFGTNSIDYLEFTNLNQYQKIYIKSNPTDHAAYKECCKDIFQIGTSIFQSDVKRRLGEHSYHRFRQAALHLQSATAILDGGSSFRGANQSSILAVEQFLKAACIAAGMSDRQATDFKHRISEIYDALSDFYPKIRSNELSELIERTPNYVKDRYENKEPTRLYSGRNIMRAQRIGSILTEEFIGHHWRNHIIKEG</sequence>
<evidence type="ECO:0000313" key="1">
    <source>
        <dbReference type="EMBL" id="MSU88001.1"/>
    </source>
</evidence>
<dbReference type="Gene3D" id="1.20.120.330">
    <property type="entry name" value="Nucleotidyltransferases domain 2"/>
    <property type="match status" value="1"/>
</dbReference>
<dbReference type="RefSeq" id="WP_154443675.1">
    <property type="nucleotide sequence ID" value="NZ_WIND01000001.1"/>
</dbReference>
<dbReference type="AlphaFoldDB" id="A0A6L5YUP5"/>
<dbReference type="EMBL" id="WIND01000001">
    <property type="protein sequence ID" value="MSU88001.1"/>
    <property type="molecule type" value="Genomic_DNA"/>
</dbReference>
<evidence type="ECO:0008006" key="3">
    <source>
        <dbReference type="Google" id="ProtNLM"/>
    </source>
</evidence>
<evidence type="ECO:0000313" key="2">
    <source>
        <dbReference type="Proteomes" id="UP000474957"/>
    </source>
</evidence>
<comment type="caution">
    <text evidence="1">The sequence shown here is derived from an EMBL/GenBank/DDBJ whole genome shotgun (WGS) entry which is preliminary data.</text>
</comment>
<proteinExistence type="predicted"/>
<keyword evidence="2" id="KW-1185">Reference proteome</keyword>
<accession>A0A6L5YUP5</accession>
<reference evidence="1 2" key="1">
    <citation type="submission" date="2019-10" db="EMBL/GenBank/DDBJ databases">
        <title>Cognatihalovulum marinum gen. nov. sp. nov., a new member of the family Rhodobacteraceae isolated from deep seawater of the Northwest Indian Ocean.</title>
        <authorList>
            <person name="Ruan C."/>
            <person name="Wang J."/>
            <person name="Zheng X."/>
            <person name="Song L."/>
            <person name="Zhu Y."/>
            <person name="Huang Y."/>
            <person name="Lu Z."/>
            <person name="Du W."/>
            <person name="Huang L."/>
            <person name="Dai X."/>
        </authorList>
    </citation>
    <scope>NUCLEOTIDE SEQUENCE [LARGE SCALE GENOMIC DNA]</scope>
    <source>
        <strain evidence="1 2">2CG4</strain>
    </source>
</reference>
<gene>
    <name evidence="1" type="ORF">GE300_00025</name>
</gene>
<name>A0A6L5YUP5_9RHOB</name>
<protein>
    <recommendedName>
        <fullName evidence="3">HEPN domain-containing protein</fullName>
    </recommendedName>
</protein>